<dbReference type="EMBL" id="JBHRST010000019">
    <property type="protein sequence ID" value="MFC3098467.1"/>
    <property type="molecule type" value="Genomic_DNA"/>
</dbReference>
<proteinExistence type="predicted"/>
<sequence>MSFNQAGNQAGNPAGQSGRNILQGGLPGLAEAERARLFRRP</sequence>
<evidence type="ECO:0000256" key="1">
    <source>
        <dbReference type="SAM" id="MobiDB-lite"/>
    </source>
</evidence>
<feature type="region of interest" description="Disordered" evidence="1">
    <location>
        <begin position="1"/>
        <end position="41"/>
    </location>
</feature>
<evidence type="ECO:0000313" key="3">
    <source>
        <dbReference type="Proteomes" id="UP001595456"/>
    </source>
</evidence>
<keyword evidence="3" id="KW-1185">Reference proteome</keyword>
<feature type="compositionally biased region" description="Basic and acidic residues" evidence="1">
    <location>
        <begin position="31"/>
        <end position="41"/>
    </location>
</feature>
<protein>
    <submittedName>
        <fullName evidence="2">Uncharacterized protein</fullName>
    </submittedName>
</protein>
<reference evidence="3" key="1">
    <citation type="journal article" date="2019" name="Int. J. Syst. Evol. Microbiol.">
        <title>The Global Catalogue of Microorganisms (GCM) 10K type strain sequencing project: providing services to taxonomists for standard genome sequencing and annotation.</title>
        <authorList>
            <consortium name="The Broad Institute Genomics Platform"/>
            <consortium name="The Broad Institute Genome Sequencing Center for Infectious Disease"/>
            <person name="Wu L."/>
            <person name="Ma J."/>
        </authorList>
    </citation>
    <scope>NUCLEOTIDE SEQUENCE [LARGE SCALE GENOMIC DNA]</scope>
    <source>
        <strain evidence="3">KCTC 52607</strain>
    </source>
</reference>
<dbReference type="RefSeq" id="WP_336927258.1">
    <property type="nucleotide sequence ID" value="NZ_JBANRO010000012.1"/>
</dbReference>
<accession>A0ABV7E7D1</accession>
<evidence type="ECO:0000313" key="2">
    <source>
        <dbReference type="EMBL" id="MFC3098467.1"/>
    </source>
</evidence>
<organism evidence="2 3">
    <name type="scientific">Alteraurantiacibacter palmitatis</name>
    <dbReference type="NCBI Taxonomy" id="2054628"/>
    <lineage>
        <taxon>Bacteria</taxon>
        <taxon>Pseudomonadati</taxon>
        <taxon>Pseudomonadota</taxon>
        <taxon>Alphaproteobacteria</taxon>
        <taxon>Sphingomonadales</taxon>
        <taxon>Erythrobacteraceae</taxon>
        <taxon>Alteraurantiacibacter</taxon>
    </lineage>
</organism>
<comment type="caution">
    <text evidence="2">The sequence shown here is derived from an EMBL/GenBank/DDBJ whole genome shotgun (WGS) entry which is preliminary data.</text>
</comment>
<dbReference type="Proteomes" id="UP001595456">
    <property type="component" value="Unassembled WGS sequence"/>
</dbReference>
<feature type="compositionally biased region" description="Polar residues" evidence="1">
    <location>
        <begin position="1"/>
        <end position="20"/>
    </location>
</feature>
<gene>
    <name evidence="2" type="ORF">ACFODU_11775</name>
</gene>
<name>A0ABV7E7D1_9SPHN</name>